<evidence type="ECO:0000256" key="1">
    <source>
        <dbReference type="ARBA" id="ARBA00004123"/>
    </source>
</evidence>
<dbReference type="AlphaFoldDB" id="A0A9R0KDH9"/>
<keyword evidence="4" id="KW-0804">Transcription</keyword>
<dbReference type="FunFam" id="1.10.10.60:FF:000009">
    <property type="entry name" value="transcription factor MYB1R1"/>
    <property type="match status" value="1"/>
</dbReference>
<evidence type="ECO:0000259" key="8">
    <source>
        <dbReference type="PROSITE" id="PS51294"/>
    </source>
</evidence>
<dbReference type="Gene3D" id="1.10.10.60">
    <property type="entry name" value="Homeodomain-like"/>
    <property type="match status" value="2"/>
</dbReference>
<dbReference type="PROSITE" id="PS51293">
    <property type="entry name" value="SANT"/>
    <property type="match status" value="1"/>
</dbReference>
<sequence length="268" mass="30581">MGAIYPGSMYTNSSYDNWLFGGDSKSTIWTKEENKRFEKALAIFDEKTPDRWSRIADMIPGKSVWDVMKQYEELLVDVTDIEAGLVPIPGYLASPFTLDWVDDHAKFDPFRKRSASMSRPHEQERKKGVPWTEDEHRRFLLGLQKHGKGDWRNISRNFVISKTPTQVASHAQKYFLRQTSGGKDKRRPSIHDITTANLSENGMNTVSETDQKASFPLLQKSFNIMPKMLLDWSNSNGEAFMVFDSPTHGRQNLYSSAYQGASAYVGSH</sequence>
<dbReference type="SMART" id="SM00717">
    <property type="entry name" value="SANT"/>
    <property type="match status" value="2"/>
</dbReference>
<dbReference type="PROSITE" id="PS50090">
    <property type="entry name" value="MYB_LIKE"/>
    <property type="match status" value="2"/>
</dbReference>
<dbReference type="InterPro" id="IPR009057">
    <property type="entry name" value="Homeodomain-like_sf"/>
</dbReference>
<feature type="domain" description="SANT" evidence="7">
    <location>
        <begin position="131"/>
        <end position="179"/>
    </location>
</feature>
<dbReference type="InterPro" id="IPR017884">
    <property type="entry name" value="SANT_dom"/>
</dbReference>
<evidence type="ECO:0000313" key="9">
    <source>
        <dbReference type="Proteomes" id="UP000813463"/>
    </source>
</evidence>
<dbReference type="PANTHER" id="PTHR44042:SF6">
    <property type="entry name" value="DUPLICATED HOMEODOMAIN-LIKE SUPERFAMILY PROTEIN"/>
    <property type="match status" value="1"/>
</dbReference>
<dbReference type="GeneID" id="110805672"/>
<evidence type="ECO:0000259" key="7">
    <source>
        <dbReference type="PROSITE" id="PS51293"/>
    </source>
</evidence>
<evidence type="ECO:0000256" key="5">
    <source>
        <dbReference type="ARBA" id="ARBA00023242"/>
    </source>
</evidence>
<dbReference type="NCBIfam" id="TIGR01557">
    <property type="entry name" value="myb_SHAQKYF"/>
    <property type="match status" value="1"/>
</dbReference>
<evidence type="ECO:0000256" key="2">
    <source>
        <dbReference type="ARBA" id="ARBA00023015"/>
    </source>
</evidence>
<name>A0A9R0KDH9_SPIOL</name>
<evidence type="ECO:0000256" key="4">
    <source>
        <dbReference type="ARBA" id="ARBA00023163"/>
    </source>
</evidence>
<dbReference type="Pfam" id="PF00249">
    <property type="entry name" value="Myb_DNA-binding"/>
    <property type="match status" value="2"/>
</dbReference>
<dbReference type="FunFam" id="1.10.10.60:FF:000154">
    <property type="entry name" value="Transcription factor SRM1"/>
    <property type="match status" value="1"/>
</dbReference>
<keyword evidence="9" id="KW-1185">Reference proteome</keyword>
<dbReference type="RefSeq" id="XP_021866993.1">
    <property type="nucleotide sequence ID" value="XM_022011301.2"/>
</dbReference>
<dbReference type="GO" id="GO:0003677">
    <property type="term" value="F:DNA binding"/>
    <property type="evidence" value="ECO:0007669"/>
    <property type="project" value="UniProtKB-KW"/>
</dbReference>
<feature type="domain" description="Myb-like" evidence="6">
    <location>
        <begin position="21"/>
        <end position="75"/>
    </location>
</feature>
<reference evidence="9" key="1">
    <citation type="journal article" date="2021" name="Nat. Commun.">
        <title>Genomic analyses provide insights into spinach domestication and the genetic basis of agronomic traits.</title>
        <authorList>
            <person name="Cai X."/>
            <person name="Sun X."/>
            <person name="Xu C."/>
            <person name="Sun H."/>
            <person name="Wang X."/>
            <person name="Ge C."/>
            <person name="Zhang Z."/>
            <person name="Wang Q."/>
            <person name="Fei Z."/>
            <person name="Jiao C."/>
            <person name="Wang Q."/>
        </authorList>
    </citation>
    <scope>NUCLEOTIDE SEQUENCE [LARGE SCALE GENOMIC DNA]</scope>
    <source>
        <strain evidence="9">cv. Varoflay</strain>
    </source>
</reference>
<keyword evidence="2" id="KW-0805">Transcription regulation</keyword>
<evidence type="ECO:0000259" key="6">
    <source>
        <dbReference type="PROSITE" id="PS50090"/>
    </source>
</evidence>
<gene>
    <name evidence="10" type="primary">LOC110805672</name>
</gene>
<protein>
    <submittedName>
        <fullName evidence="10">Transcription factor DIVARICATA</fullName>
    </submittedName>
</protein>
<evidence type="ECO:0000256" key="3">
    <source>
        <dbReference type="ARBA" id="ARBA00023125"/>
    </source>
</evidence>
<keyword evidence="5" id="KW-0539">Nucleus</keyword>
<dbReference type="PROSITE" id="PS51294">
    <property type="entry name" value="HTH_MYB"/>
    <property type="match status" value="1"/>
</dbReference>
<accession>A0A9R0KDH9</accession>
<reference evidence="10" key="2">
    <citation type="submission" date="2025-08" db="UniProtKB">
        <authorList>
            <consortium name="RefSeq"/>
        </authorList>
    </citation>
    <scope>IDENTIFICATION</scope>
    <source>
        <tissue evidence="10">Leaf</tissue>
    </source>
</reference>
<proteinExistence type="predicted"/>
<dbReference type="GO" id="GO:0005634">
    <property type="term" value="C:nucleus"/>
    <property type="evidence" value="ECO:0007669"/>
    <property type="project" value="UniProtKB-SubCell"/>
</dbReference>
<feature type="domain" description="HTH myb-type" evidence="8">
    <location>
        <begin position="123"/>
        <end position="179"/>
    </location>
</feature>
<dbReference type="Proteomes" id="UP000813463">
    <property type="component" value="Chromosome 1"/>
</dbReference>
<organism evidence="9 10">
    <name type="scientific">Spinacia oleracea</name>
    <name type="common">Spinach</name>
    <dbReference type="NCBI Taxonomy" id="3562"/>
    <lineage>
        <taxon>Eukaryota</taxon>
        <taxon>Viridiplantae</taxon>
        <taxon>Streptophyta</taxon>
        <taxon>Embryophyta</taxon>
        <taxon>Tracheophyta</taxon>
        <taxon>Spermatophyta</taxon>
        <taxon>Magnoliopsida</taxon>
        <taxon>eudicotyledons</taxon>
        <taxon>Gunneridae</taxon>
        <taxon>Pentapetalae</taxon>
        <taxon>Caryophyllales</taxon>
        <taxon>Chenopodiaceae</taxon>
        <taxon>Chenopodioideae</taxon>
        <taxon>Anserineae</taxon>
        <taxon>Spinacia</taxon>
    </lineage>
</organism>
<dbReference type="KEGG" id="soe:110805672"/>
<dbReference type="PANTHER" id="PTHR44042">
    <property type="entry name" value="DUPLICATED HOMEODOMAIN-LIKE SUPERFAMILY PROTEIN-RELATED"/>
    <property type="match status" value="1"/>
</dbReference>
<dbReference type="SUPFAM" id="SSF46689">
    <property type="entry name" value="Homeodomain-like"/>
    <property type="match status" value="2"/>
</dbReference>
<keyword evidence="3" id="KW-0238">DNA-binding</keyword>
<comment type="subcellular location">
    <subcellularLocation>
        <location evidence="1">Nucleus</location>
    </subcellularLocation>
</comment>
<dbReference type="InterPro" id="IPR001005">
    <property type="entry name" value="SANT/Myb"/>
</dbReference>
<dbReference type="CDD" id="cd00167">
    <property type="entry name" value="SANT"/>
    <property type="match status" value="2"/>
</dbReference>
<evidence type="ECO:0000313" key="10">
    <source>
        <dbReference type="RefSeq" id="XP_021866993.1"/>
    </source>
</evidence>
<dbReference type="OrthoDB" id="118550at2759"/>
<feature type="domain" description="Myb-like" evidence="6">
    <location>
        <begin position="123"/>
        <end position="175"/>
    </location>
</feature>
<dbReference type="InterPro" id="IPR017930">
    <property type="entry name" value="Myb_dom"/>
</dbReference>
<dbReference type="InterPro" id="IPR006447">
    <property type="entry name" value="Myb_dom_plants"/>
</dbReference>